<dbReference type="Proteomes" id="UP001500713">
    <property type="component" value="Unassembled WGS sequence"/>
</dbReference>
<keyword evidence="4" id="KW-1185">Reference proteome</keyword>
<protein>
    <recommendedName>
        <fullName evidence="2">EAL domain-containing protein</fullName>
    </recommendedName>
</protein>
<gene>
    <name evidence="3" type="ORF">GCM10009096_02510</name>
</gene>
<comment type="caution">
    <text evidence="3">The sequence shown here is derived from an EMBL/GenBank/DDBJ whole genome shotgun (WGS) entry which is preliminary data.</text>
</comment>
<evidence type="ECO:0000313" key="3">
    <source>
        <dbReference type="EMBL" id="GAA0465429.1"/>
    </source>
</evidence>
<keyword evidence="1" id="KW-0812">Transmembrane</keyword>
<feature type="transmembrane region" description="Helical" evidence="1">
    <location>
        <begin position="313"/>
        <end position="333"/>
    </location>
</feature>
<evidence type="ECO:0000313" key="4">
    <source>
        <dbReference type="Proteomes" id="UP001500713"/>
    </source>
</evidence>
<dbReference type="PANTHER" id="PTHR33121">
    <property type="entry name" value="CYCLIC DI-GMP PHOSPHODIESTERASE PDEF"/>
    <property type="match status" value="1"/>
</dbReference>
<dbReference type="PROSITE" id="PS50883">
    <property type="entry name" value="EAL"/>
    <property type="match status" value="1"/>
</dbReference>
<evidence type="ECO:0000259" key="2">
    <source>
        <dbReference type="PROSITE" id="PS50883"/>
    </source>
</evidence>
<dbReference type="InterPro" id="IPR050706">
    <property type="entry name" value="Cyclic-di-GMP_PDE-like"/>
</dbReference>
<feature type="transmembrane region" description="Helical" evidence="1">
    <location>
        <begin position="21"/>
        <end position="41"/>
    </location>
</feature>
<dbReference type="SMART" id="SM01080">
    <property type="entry name" value="CHASE2"/>
    <property type="match status" value="1"/>
</dbReference>
<accession>A0ABN1A1Q4</accession>
<organism evidence="3 4">
    <name type="scientific">Parasphingorhabdus litoris</name>
    <dbReference type="NCBI Taxonomy" id="394733"/>
    <lineage>
        <taxon>Bacteria</taxon>
        <taxon>Pseudomonadati</taxon>
        <taxon>Pseudomonadota</taxon>
        <taxon>Alphaproteobacteria</taxon>
        <taxon>Sphingomonadales</taxon>
        <taxon>Sphingomonadaceae</taxon>
        <taxon>Parasphingorhabdus</taxon>
    </lineage>
</organism>
<dbReference type="PANTHER" id="PTHR33121:SF70">
    <property type="entry name" value="SIGNALING PROTEIN YKOW"/>
    <property type="match status" value="1"/>
</dbReference>
<dbReference type="InterPro" id="IPR007890">
    <property type="entry name" value="CHASE2"/>
</dbReference>
<dbReference type="SMART" id="SM00052">
    <property type="entry name" value="EAL"/>
    <property type="match status" value="1"/>
</dbReference>
<dbReference type="Gene3D" id="3.20.20.450">
    <property type="entry name" value="EAL domain"/>
    <property type="match status" value="1"/>
</dbReference>
<keyword evidence="1" id="KW-0472">Membrane</keyword>
<sequence>MELFLRAIFASVRARASWRIFFAWALSLSAAIALPIIGIGGEVERQFQNLRAELLERPASGDIAIVEIDAKSIQTLDRWPWPRKYYAELVEKLSAAGVAQIAFDVDFSSHSTVEQDSRFAAALENSDATIILPTFKQDQSSTKSGYVESLPIDLFGKHAFLASVNVHPDKNGQLNDYSYGTVTNNIVRPSLASMVAETPGHIDKKFPIDQSINPATIPRYSFVDILRSDRQDLGLRNKKIMIGATAIELGDRYPISRYGMMPGVVIQAMAAETLVQGTNVTDIGYLPSLLFAAVILLIWVSRNRANDNSITPVAVLIGLSLFAFILVAEYLALFTFSNVPALFFLGFFLLIEKFLRTNFALNRSQFSNADSALPNEAALSQFLDRRGARNIAVARLSDFHELLVVTNKEMRVDLFKNLADRLKFLAEGERVFHLDTNMVCWVIKEDYASDISGHFDTAVALFHSPVMAGGTKIKLNAFFGISGESIDKAKIATEQAIAKGRRWALHDEEAARAIGQKQNLLVELEQAIEFGNIWTVYQPKWNLREDRLEGAEALVRWEHPERGIISPEIFIPILEKAGRIDELTLNVLKNALDDLSIWSARQSGLSCSVNISAQLLGNDAFIEKAIAMVGAVNTGDGHVIFEVTETAALADLQRSILALKRIREAGISVSIDDYGTGQSTMSYLQRLPIDEIKIDQSFVKTMIADDSNRLMVKSTIELAKALNLKVVAEGVESQPCLDMLSGLGCDVGQGWHISKPIPSEVFERSWLKAAATTNLRMLRWSG</sequence>
<feature type="transmembrane region" description="Helical" evidence="1">
    <location>
        <begin position="283"/>
        <end position="301"/>
    </location>
</feature>
<dbReference type="InterPro" id="IPR001633">
    <property type="entry name" value="EAL_dom"/>
</dbReference>
<dbReference type="EMBL" id="BAAAEM010000002">
    <property type="protein sequence ID" value="GAA0465429.1"/>
    <property type="molecule type" value="Genomic_DNA"/>
</dbReference>
<dbReference type="SUPFAM" id="SSF141868">
    <property type="entry name" value="EAL domain-like"/>
    <property type="match status" value="1"/>
</dbReference>
<dbReference type="CDD" id="cd01948">
    <property type="entry name" value="EAL"/>
    <property type="match status" value="1"/>
</dbReference>
<evidence type="ECO:0000256" key="1">
    <source>
        <dbReference type="SAM" id="Phobius"/>
    </source>
</evidence>
<proteinExistence type="predicted"/>
<dbReference type="Pfam" id="PF00563">
    <property type="entry name" value="EAL"/>
    <property type="match status" value="1"/>
</dbReference>
<name>A0ABN1A1Q4_9SPHN</name>
<dbReference type="InterPro" id="IPR035919">
    <property type="entry name" value="EAL_sf"/>
</dbReference>
<reference evidence="3 4" key="1">
    <citation type="journal article" date="2019" name="Int. J. Syst. Evol. Microbiol.">
        <title>The Global Catalogue of Microorganisms (GCM) 10K type strain sequencing project: providing services to taxonomists for standard genome sequencing and annotation.</title>
        <authorList>
            <consortium name="The Broad Institute Genomics Platform"/>
            <consortium name="The Broad Institute Genome Sequencing Center for Infectious Disease"/>
            <person name="Wu L."/>
            <person name="Ma J."/>
        </authorList>
    </citation>
    <scope>NUCLEOTIDE SEQUENCE [LARGE SCALE GENOMIC DNA]</scope>
    <source>
        <strain evidence="3 4">JCM 14162</strain>
    </source>
</reference>
<keyword evidence="1" id="KW-1133">Transmembrane helix</keyword>
<feature type="domain" description="EAL" evidence="2">
    <location>
        <begin position="517"/>
        <end position="770"/>
    </location>
</feature>
<dbReference type="Pfam" id="PF05226">
    <property type="entry name" value="CHASE2"/>
    <property type="match status" value="1"/>
</dbReference>